<dbReference type="EMBL" id="CAFBNO010000007">
    <property type="protein sequence ID" value="CAB4949608.1"/>
    <property type="molecule type" value="Genomic_DNA"/>
</dbReference>
<proteinExistence type="predicted"/>
<sequence length="181" mass="20523">MSFTFPKTKKLGYDPAEVDSFIALAREQFAHRDDQVVSASDLRRVEFTLVRGGYSVSAVDGAIDRLEDAFADSEMQKRVANAGLEATRDRVIAMKTLITGRLDRPKRKHFASSGWILRGYDRRQVDRFLASVAAHIETGRELDLNSVRRAVFKVKRGGYAEIQVDAFIERVVELLHLERHS</sequence>
<reference evidence="1" key="1">
    <citation type="submission" date="2020-05" db="EMBL/GenBank/DDBJ databases">
        <authorList>
            <person name="Chiriac C."/>
            <person name="Salcher M."/>
            <person name="Ghai R."/>
            <person name="Kavagutti S V."/>
        </authorList>
    </citation>
    <scope>NUCLEOTIDE SEQUENCE</scope>
</reference>
<name>A0A6J7K146_9ZZZZ</name>
<evidence type="ECO:0000313" key="1">
    <source>
        <dbReference type="EMBL" id="CAB4949608.1"/>
    </source>
</evidence>
<dbReference type="InterPro" id="IPR019932">
    <property type="entry name" value="CHP03543"/>
</dbReference>
<dbReference type="InterPro" id="IPR019933">
    <property type="entry name" value="DivIVA_domain"/>
</dbReference>
<dbReference type="NCBIfam" id="TIGR03543">
    <property type="entry name" value="divI1A_rptt_fam"/>
    <property type="match status" value="1"/>
</dbReference>
<dbReference type="NCBIfam" id="TIGR03544">
    <property type="entry name" value="DivI1A_domain"/>
    <property type="match status" value="3"/>
</dbReference>
<protein>
    <submittedName>
        <fullName evidence="1">Unannotated protein</fullName>
    </submittedName>
</protein>
<accession>A0A6J7K146</accession>
<gene>
    <name evidence="1" type="ORF">UFOPK3837_00338</name>
</gene>
<dbReference type="AlphaFoldDB" id="A0A6J7K146"/>
<organism evidence="1">
    <name type="scientific">freshwater metagenome</name>
    <dbReference type="NCBI Taxonomy" id="449393"/>
    <lineage>
        <taxon>unclassified sequences</taxon>
        <taxon>metagenomes</taxon>
        <taxon>ecological metagenomes</taxon>
    </lineage>
</organism>
<dbReference type="Gene3D" id="6.10.250.660">
    <property type="match status" value="1"/>
</dbReference>